<accession>A0A284RX26</accession>
<evidence type="ECO:0000313" key="2">
    <source>
        <dbReference type="Proteomes" id="UP000219338"/>
    </source>
</evidence>
<dbReference type="EMBL" id="FUEG01000019">
    <property type="protein sequence ID" value="SJL13316.1"/>
    <property type="molecule type" value="Genomic_DNA"/>
</dbReference>
<gene>
    <name evidence="1" type="ORF">ARMOST_16756</name>
</gene>
<dbReference type="OrthoDB" id="2894530at2759"/>
<sequence>MDDNVTVFPVGVHVPQGPGKRNKRSEVLPLTKENLKQSKFILSAVQAISTRVQALGYPCYLLGPKDVSWFILGAPTIPQTDIWFSVDLTDGVTLDDLFQQLEVVKQRGNTFEYTDNSQRSCKIVIEQASAPESLGLKATLAYSLTKDGIPIYNPGHTLLSHLTQPRLQNAILADYGLLERTYEQIVPVLKELSKSCVDLWKVFLDGEKRDRLDELVKAVCGAHPGLKEVFTSLGSAFPVEPEPIVTPAPILVQEENPRDDIVFEAAEMTVKVLCEAGYSCAVSGMVATYLQANDTGLPLPNCTEITVFSDHDIKTIRRLLSKHHLFYIARMKVPGSDTRSPVLFYRIHGRGRGFRKWKLCKVHFVMTQEQMSYETREGLPLVPLSTLLADTLRIWHDRSIDEPQEAGKHAVYVRALLKAVNESDDGSSSWAANYLDDELQIARMELFCSTFEESQDDWRRLGYNTV</sequence>
<organism evidence="1 2">
    <name type="scientific">Armillaria ostoyae</name>
    <name type="common">Armillaria root rot fungus</name>
    <dbReference type="NCBI Taxonomy" id="47428"/>
    <lineage>
        <taxon>Eukaryota</taxon>
        <taxon>Fungi</taxon>
        <taxon>Dikarya</taxon>
        <taxon>Basidiomycota</taxon>
        <taxon>Agaricomycotina</taxon>
        <taxon>Agaricomycetes</taxon>
        <taxon>Agaricomycetidae</taxon>
        <taxon>Agaricales</taxon>
        <taxon>Marasmiineae</taxon>
        <taxon>Physalacriaceae</taxon>
        <taxon>Armillaria</taxon>
    </lineage>
</organism>
<dbReference type="Proteomes" id="UP000219338">
    <property type="component" value="Unassembled WGS sequence"/>
</dbReference>
<name>A0A284RX26_ARMOS</name>
<proteinExistence type="predicted"/>
<keyword evidence="2" id="KW-1185">Reference proteome</keyword>
<reference evidence="2" key="1">
    <citation type="journal article" date="2017" name="Nat. Ecol. Evol.">
        <title>Genome expansion and lineage-specific genetic innovations in the forest pathogenic fungi Armillaria.</title>
        <authorList>
            <person name="Sipos G."/>
            <person name="Prasanna A.N."/>
            <person name="Walter M.C."/>
            <person name="O'Connor E."/>
            <person name="Balint B."/>
            <person name="Krizsan K."/>
            <person name="Kiss B."/>
            <person name="Hess J."/>
            <person name="Varga T."/>
            <person name="Slot J."/>
            <person name="Riley R."/>
            <person name="Boka B."/>
            <person name="Rigling D."/>
            <person name="Barry K."/>
            <person name="Lee J."/>
            <person name="Mihaltcheva S."/>
            <person name="LaButti K."/>
            <person name="Lipzen A."/>
            <person name="Waldron R."/>
            <person name="Moloney N.M."/>
            <person name="Sperisen C."/>
            <person name="Kredics L."/>
            <person name="Vagvoelgyi C."/>
            <person name="Patrignani A."/>
            <person name="Fitzpatrick D."/>
            <person name="Nagy I."/>
            <person name="Doyle S."/>
            <person name="Anderson J.B."/>
            <person name="Grigoriev I.V."/>
            <person name="Gueldener U."/>
            <person name="Muensterkoetter M."/>
            <person name="Nagy L.G."/>
        </authorList>
    </citation>
    <scope>NUCLEOTIDE SEQUENCE [LARGE SCALE GENOMIC DNA]</scope>
    <source>
        <strain evidence="2">C18/9</strain>
    </source>
</reference>
<protein>
    <submittedName>
        <fullName evidence="1">Uncharacterized protein</fullName>
    </submittedName>
</protein>
<dbReference type="AlphaFoldDB" id="A0A284RX26"/>
<evidence type="ECO:0000313" key="1">
    <source>
        <dbReference type="EMBL" id="SJL13316.1"/>
    </source>
</evidence>